<reference evidence="3 4" key="1">
    <citation type="journal article" date="2018" name="Sci. Rep.">
        <title>Comparative analysis of the Pocillopora damicornis genome highlights role of immune system in coral evolution.</title>
        <authorList>
            <person name="Cunning R."/>
            <person name="Bay R.A."/>
            <person name="Gillette P."/>
            <person name="Baker A.C."/>
            <person name="Traylor-Knowles N."/>
        </authorList>
    </citation>
    <scope>NUCLEOTIDE SEQUENCE [LARGE SCALE GENOMIC DNA]</scope>
    <source>
        <strain evidence="3">RSMAS</strain>
        <tissue evidence="3">Whole animal</tissue>
    </source>
</reference>
<evidence type="ECO:0000256" key="1">
    <source>
        <dbReference type="SAM" id="MobiDB-lite"/>
    </source>
</evidence>
<organism evidence="3 4">
    <name type="scientific">Pocillopora damicornis</name>
    <name type="common">Cauliflower coral</name>
    <name type="synonym">Millepora damicornis</name>
    <dbReference type="NCBI Taxonomy" id="46731"/>
    <lineage>
        <taxon>Eukaryota</taxon>
        <taxon>Metazoa</taxon>
        <taxon>Cnidaria</taxon>
        <taxon>Anthozoa</taxon>
        <taxon>Hexacorallia</taxon>
        <taxon>Scleractinia</taxon>
        <taxon>Astrocoeniina</taxon>
        <taxon>Pocilloporidae</taxon>
        <taxon>Pocillopora</taxon>
    </lineage>
</organism>
<evidence type="ECO:0000313" key="3">
    <source>
        <dbReference type="EMBL" id="RMX52287.1"/>
    </source>
</evidence>
<sequence>MDSAKKPAKICSEIVLYRTSTVLSFVSMLLIVALFMRMETINRRTKMNELRISDVESHMKITGPSKNENDEDEKETLMGE</sequence>
<keyword evidence="2" id="KW-0812">Transmembrane</keyword>
<accession>A0A3M6UF34</accession>
<keyword evidence="2" id="KW-1133">Transmembrane helix</keyword>
<keyword evidence="4" id="KW-1185">Reference proteome</keyword>
<evidence type="ECO:0000313" key="4">
    <source>
        <dbReference type="Proteomes" id="UP000275408"/>
    </source>
</evidence>
<protein>
    <submittedName>
        <fullName evidence="3">Uncharacterized protein</fullName>
    </submittedName>
</protein>
<keyword evidence="2" id="KW-0472">Membrane</keyword>
<gene>
    <name evidence="3" type="ORF">pdam_00010377</name>
</gene>
<proteinExistence type="predicted"/>
<dbReference type="AlphaFoldDB" id="A0A3M6UF34"/>
<feature type="transmembrane region" description="Helical" evidence="2">
    <location>
        <begin position="15"/>
        <end position="36"/>
    </location>
</feature>
<comment type="caution">
    <text evidence="3">The sequence shown here is derived from an EMBL/GenBank/DDBJ whole genome shotgun (WGS) entry which is preliminary data.</text>
</comment>
<evidence type="ECO:0000256" key="2">
    <source>
        <dbReference type="SAM" id="Phobius"/>
    </source>
</evidence>
<name>A0A3M6UF34_POCDA</name>
<feature type="region of interest" description="Disordered" evidence="1">
    <location>
        <begin position="55"/>
        <end position="80"/>
    </location>
</feature>
<dbReference type="Proteomes" id="UP000275408">
    <property type="component" value="Unassembled WGS sequence"/>
</dbReference>
<dbReference type="EMBL" id="RCHS01001660">
    <property type="protein sequence ID" value="RMX52287.1"/>
    <property type="molecule type" value="Genomic_DNA"/>
</dbReference>